<keyword evidence="2" id="KW-1003">Cell membrane</keyword>
<keyword evidence="3 6" id="KW-0812">Transmembrane</keyword>
<evidence type="ECO:0000256" key="6">
    <source>
        <dbReference type="SAM" id="Phobius"/>
    </source>
</evidence>
<dbReference type="RefSeq" id="WP_137343997.1">
    <property type="nucleotide sequence ID" value="NZ_SZVO01000022.1"/>
</dbReference>
<protein>
    <submittedName>
        <fullName evidence="9">FtsX-like permease family protein</fullName>
    </submittedName>
</protein>
<evidence type="ECO:0000256" key="5">
    <source>
        <dbReference type="ARBA" id="ARBA00023136"/>
    </source>
</evidence>
<feature type="transmembrane region" description="Helical" evidence="6">
    <location>
        <begin position="384"/>
        <end position="407"/>
    </location>
</feature>
<reference evidence="9 10" key="1">
    <citation type="submission" date="2019-05" db="EMBL/GenBank/DDBJ databases">
        <title>Dyadobacter AR-3-8 sp. nov., isolated from arctic soil.</title>
        <authorList>
            <person name="Chaudhary D.K."/>
        </authorList>
    </citation>
    <scope>NUCLEOTIDE SEQUENCE [LARGE SCALE GENOMIC DNA]</scope>
    <source>
        <strain evidence="9 10">AR-3-8</strain>
    </source>
</reference>
<name>A0A4U6CTP8_9BACT</name>
<comment type="caution">
    <text evidence="9">The sequence shown here is derived from an EMBL/GenBank/DDBJ whole genome shotgun (WGS) entry which is preliminary data.</text>
</comment>
<feature type="transmembrane region" description="Helical" evidence="6">
    <location>
        <begin position="338"/>
        <end position="364"/>
    </location>
</feature>
<gene>
    <name evidence="9" type="ORF">FDK13_31475</name>
</gene>
<comment type="subcellular location">
    <subcellularLocation>
        <location evidence="1">Cell membrane</location>
        <topology evidence="1">Multi-pass membrane protein</topology>
    </subcellularLocation>
</comment>
<feature type="transmembrane region" description="Helical" evidence="6">
    <location>
        <begin position="734"/>
        <end position="753"/>
    </location>
</feature>
<evidence type="ECO:0000313" key="10">
    <source>
        <dbReference type="Proteomes" id="UP000304900"/>
    </source>
</evidence>
<keyword evidence="10" id="KW-1185">Reference proteome</keyword>
<organism evidence="9 10">
    <name type="scientific">Dyadobacter frigoris</name>
    <dbReference type="NCBI Taxonomy" id="2576211"/>
    <lineage>
        <taxon>Bacteria</taxon>
        <taxon>Pseudomonadati</taxon>
        <taxon>Bacteroidota</taxon>
        <taxon>Cytophagia</taxon>
        <taxon>Cytophagales</taxon>
        <taxon>Spirosomataceae</taxon>
        <taxon>Dyadobacter</taxon>
    </lineage>
</organism>
<evidence type="ECO:0000313" key="9">
    <source>
        <dbReference type="EMBL" id="TKT86967.1"/>
    </source>
</evidence>
<feature type="transmembrane region" description="Helical" evidence="6">
    <location>
        <begin position="682"/>
        <end position="706"/>
    </location>
</feature>
<feature type="transmembrane region" description="Helical" evidence="6">
    <location>
        <begin position="290"/>
        <end position="311"/>
    </location>
</feature>
<dbReference type="Pfam" id="PF02687">
    <property type="entry name" value="FtsX"/>
    <property type="match status" value="2"/>
</dbReference>
<feature type="domain" description="MacB-like periplasmic core" evidence="8">
    <location>
        <begin position="521"/>
        <end position="606"/>
    </location>
</feature>
<dbReference type="InterPro" id="IPR003838">
    <property type="entry name" value="ABC3_permease_C"/>
</dbReference>
<evidence type="ECO:0000259" key="7">
    <source>
        <dbReference type="Pfam" id="PF02687"/>
    </source>
</evidence>
<sequence>MIRNYFKIALRNLVKNKVYTGINIFGLALGLATCLLIILYISDEYSVDKHHQYGNRIFRIASESNGETWAGTAGPYAQGLKNDFPEVEAATRILKFPGFEDMLLKTEGNRSVNQFYEPNGFYADSTVFEIFSYDFKYGKAENALNQPNTIVLSETLASKMFGNENPLGKTVRIGLYFGDFNYTVSGVFKNGHKSHIDAHFFLSMQNTDLGPWVSNQKNWSGNNIFHTYIKLRDGSDAKTFESKLPQFLSRNGGADLKAMGVTKQLFIQSVPDIYLTSDLDGEISPNGSMIYLYIFGMIAALLLLIACINFMNLSTARSEKRAKEVGVRKAMGAFKMSLVYQFLGESMAMSVLALFLSLLFIQLSLPFFNDLTGKNLTISNNLNFIGWIVGITLLTGLLSGIYPAFYLSSFRPVSVLKGRFVNNISASLLRKGLVVFQFTISIILILGAVVIWKQLSFLQTQNLGFNKNQKIIIPLKTPQSQNNFAALKEEVERNSGVVSASGGSAYPGMANVEDLLFYPESKSVNEAVDIRFAAVENDYTETLGFKMISGRTFSKQFTADSNSIILNEAAVKELGFDPQNALGKKVYYELQNVRKSMVVVGVVKNFNFESLHNEIKPYGFTTTIANKHQYFITNLKSEDYTKLLATFQESWKRLNPDTPFAYSFLDQDFQKNYEKEQRTSHIVIYFTFIAIVIACLGLFGLTIFSAEQRTKEIGIRKVLGASVTNIIGLLSKEFLVLIFFAILIATPLAWLGMNRWLQDFAYKVNIEWWVFALTGLLAIAIALFTVSFQSIKTALMDPVKSLKNE</sequence>
<dbReference type="Pfam" id="PF12704">
    <property type="entry name" value="MacB_PCD"/>
    <property type="match status" value="2"/>
</dbReference>
<keyword evidence="5 6" id="KW-0472">Membrane</keyword>
<evidence type="ECO:0000256" key="3">
    <source>
        <dbReference type="ARBA" id="ARBA00022692"/>
    </source>
</evidence>
<feature type="domain" description="ABC3 transporter permease C-terminal" evidence="7">
    <location>
        <begin position="686"/>
        <end position="794"/>
    </location>
</feature>
<feature type="domain" description="MacB-like periplasmic core" evidence="8">
    <location>
        <begin position="20"/>
        <end position="245"/>
    </location>
</feature>
<evidence type="ECO:0000256" key="4">
    <source>
        <dbReference type="ARBA" id="ARBA00022989"/>
    </source>
</evidence>
<keyword evidence="4 6" id="KW-1133">Transmembrane helix</keyword>
<evidence type="ECO:0000256" key="2">
    <source>
        <dbReference type="ARBA" id="ARBA00022475"/>
    </source>
</evidence>
<evidence type="ECO:0000259" key="8">
    <source>
        <dbReference type="Pfam" id="PF12704"/>
    </source>
</evidence>
<accession>A0A4U6CTP8</accession>
<dbReference type="InterPro" id="IPR050250">
    <property type="entry name" value="Macrolide_Exporter_MacB"/>
</dbReference>
<evidence type="ECO:0000256" key="1">
    <source>
        <dbReference type="ARBA" id="ARBA00004651"/>
    </source>
</evidence>
<dbReference type="GO" id="GO:0005886">
    <property type="term" value="C:plasma membrane"/>
    <property type="evidence" value="ECO:0007669"/>
    <property type="project" value="UniProtKB-SubCell"/>
</dbReference>
<dbReference type="Proteomes" id="UP000304900">
    <property type="component" value="Unassembled WGS sequence"/>
</dbReference>
<dbReference type="PANTHER" id="PTHR30572">
    <property type="entry name" value="MEMBRANE COMPONENT OF TRANSPORTER-RELATED"/>
    <property type="match status" value="1"/>
</dbReference>
<feature type="domain" description="ABC3 transporter permease C-terminal" evidence="7">
    <location>
        <begin position="297"/>
        <end position="409"/>
    </location>
</feature>
<dbReference type="GO" id="GO:0022857">
    <property type="term" value="F:transmembrane transporter activity"/>
    <property type="evidence" value="ECO:0007669"/>
    <property type="project" value="TreeGrafter"/>
</dbReference>
<dbReference type="AlphaFoldDB" id="A0A4U6CTP8"/>
<dbReference type="OrthoDB" id="5933722at2"/>
<dbReference type="InterPro" id="IPR025857">
    <property type="entry name" value="MacB_PCD"/>
</dbReference>
<feature type="transmembrane region" description="Helical" evidence="6">
    <location>
        <begin position="21"/>
        <end position="41"/>
    </location>
</feature>
<feature type="transmembrane region" description="Helical" evidence="6">
    <location>
        <begin position="768"/>
        <end position="788"/>
    </location>
</feature>
<proteinExistence type="predicted"/>
<feature type="transmembrane region" description="Helical" evidence="6">
    <location>
        <begin position="428"/>
        <end position="452"/>
    </location>
</feature>
<dbReference type="EMBL" id="SZVO01000022">
    <property type="protein sequence ID" value="TKT86967.1"/>
    <property type="molecule type" value="Genomic_DNA"/>
</dbReference>
<dbReference type="PANTHER" id="PTHR30572:SF18">
    <property type="entry name" value="ABC-TYPE MACROLIDE FAMILY EXPORT SYSTEM PERMEASE COMPONENT 2"/>
    <property type="match status" value="1"/>
</dbReference>